<dbReference type="InterPro" id="IPR039422">
    <property type="entry name" value="MarR/SlyA-like"/>
</dbReference>
<evidence type="ECO:0000259" key="1">
    <source>
        <dbReference type="PROSITE" id="PS50995"/>
    </source>
</evidence>
<name>A0ABT7MDP6_9PSEU</name>
<dbReference type="SMART" id="SM00347">
    <property type="entry name" value="HTH_MARR"/>
    <property type="match status" value="1"/>
</dbReference>
<dbReference type="Proteomes" id="UP001231924">
    <property type="component" value="Unassembled WGS sequence"/>
</dbReference>
<dbReference type="InterPro" id="IPR036390">
    <property type="entry name" value="WH_DNA-bd_sf"/>
</dbReference>
<dbReference type="Gene3D" id="1.10.10.10">
    <property type="entry name" value="Winged helix-like DNA-binding domain superfamily/Winged helix DNA-binding domain"/>
    <property type="match status" value="1"/>
</dbReference>
<gene>
    <name evidence="2" type="ORF">QRT03_22670</name>
</gene>
<comment type="caution">
    <text evidence="2">The sequence shown here is derived from an EMBL/GenBank/DDBJ whole genome shotgun (WGS) entry which is preliminary data.</text>
</comment>
<protein>
    <submittedName>
        <fullName evidence="2">MarR family transcriptional regulator</fullName>
    </submittedName>
</protein>
<dbReference type="InterPro" id="IPR000835">
    <property type="entry name" value="HTH_MarR-typ"/>
</dbReference>
<feature type="domain" description="HTH marR-type" evidence="1">
    <location>
        <begin position="15"/>
        <end position="151"/>
    </location>
</feature>
<reference evidence="2 3" key="1">
    <citation type="submission" date="2023-06" db="EMBL/GenBank/DDBJ databases">
        <title>Actinomycetospora Odt1-22.</title>
        <authorList>
            <person name="Supong K."/>
        </authorList>
    </citation>
    <scope>NUCLEOTIDE SEQUENCE [LARGE SCALE GENOMIC DNA]</scope>
    <source>
        <strain evidence="2 3">Odt1-22</strain>
    </source>
</reference>
<dbReference type="PANTHER" id="PTHR33164:SF99">
    <property type="entry name" value="MARR FAMILY REGULATORY PROTEIN"/>
    <property type="match status" value="1"/>
</dbReference>
<dbReference type="SUPFAM" id="SSF46785">
    <property type="entry name" value="Winged helix' DNA-binding domain"/>
    <property type="match status" value="1"/>
</dbReference>
<evidence type="ECO:0000313" key="3">
    <source>
        <dbReference type="Proteomes" id="UP001231924"/>
    </source>
</evidence>
<proteinExistence type="predicted"/>
<accession>A0ABT7MDP6</accession>
<organism evidence="2 3">
    <name type="scientific">Actinomycetospora termitidis</name>
    <dbReference type="NCBI Taxonomy" id="3053470"/>
    <lineage>
        <taxon>Bacteria</taxon>
        <taxon>Bacillati</taxon>
        <taxon>Actinomycetota</taxon>
        <taxon>Actinomycetes</taxon>
        <taxon>Pseudonocardiales</taxon>
        <taxon>Pseudonocardiaceae</taxon>
        <taxon>Actinomycetospora</taxon>
    </lineage>
</organism>
<dbReference type="PANTHER" id="PTHR33164">
    <property type="entry name" value="TRANSCRIPTIONAL REGULATOR, MARR FAMILY"/>
    <property type="match status" value="1"/>
</dbReference>
<dbReference type="PRINTS" id="PR00598">
    <property type="entry name" value="HTHMARR"/>
</dbReference>
<dbReference type="PROSITE" id="PS50995">
    <property type="entry name" value="HTH_MARR_2"/>
    <property type="match status" value="1"/>
</dbReference>
<evidence type="ECO:0000313" key="2">
    <source>
        <dbReference type="EMBL" id="MDL5158791.1"/>
    </source>
</evidence>
<dbReference type="EMBL" id="JASVWF010000005">
    <property type="protein sequence ID" value="MDL5158791.1"/>
    <property type="molecule type" value="Genomic_DNA"/>
</dbReference>
<sequence length="155" mass="16732">MSPEPAEPPTLDAEEERLWRNLGRVTQRLPRLLDDAMLRGAGLTMSEFAVLDAMGGSPEATVRMSDLAAEIGLSLSRVSRVVDKLAARGWCRRVRHGGDGRSALVVLTDDGGARVAAARPLHRRLAREHVLDRVPPADRDAVAAALAAIAEDRRA</sequence>
<dbReference type="InterPro" id="IPR036388">
    <property type="entry name" value="WH-like_DNA-bd_sf"/>
</dbReference>
<dbReference type="RefSeq" id="WP_286055331.1">
    <property type="nucleotide sequence ID" value="NZ_JASVWF010000005.1"/>
</dbReference>
<keyword evidence="3" id="KW-1185">Reference proteome</keyword>
<dbReference type="Pfam" id="PF12802">
    <property type="entry name" value="MarR_2"/>
    <property type="match status" value="1"/>
</dbReference>